<dbReference type="CDD" id="cd18578">
    <property type="entry name" value="ABC_6TM_Pgp_ABCB1_D2_like"/>
    <property type="match status" value="1"/>
</dbReference>
<feature type="transmembrane region" description="Helical" evidence="12">
    <location>
        <begin position="686"/>
        <end position="711"/>
    </location>
</feature>
<feature type="transmembrane region" description="Helical" evidence="12">
    <location>
        <begin position="179"/>
        <end position="197"/>
    </location>
</feature>
<comment type="similarity">
    <text evidence="2">Belongs to the ABC transporter superfamily. ABCB family. Multidrug resistance exporter (TC 3.A.1.201) subfamily.</text>
</comment>
<dbReference type="GO" id="GO:0009926">
    <property type="term" value="P:auxin polar transport"/>
    <property type="evidence" value="ECO:0007669"/>
    <property type="project" value="UniProtKB-ARBA"/>
</dbReference>
<dbReference type="Pfam" id="PF00005">
    <property type="entry name" value="ABC_tran"/>
    <property type="match status" value="2"/>
</dbReference>
<feature type="region of interest" description="Disordered" evidence="11">
    <location>
        <begin position="1"/>
        <end position="31"/>
    </location>
</feature>
<sequence length="1254" mass="136960">MEGDTELSRSKSIEEQNNHTDTVQSVDDGSGNERVEACRQGLLSFADRLDYALMLFGAIGSCIHGAALPIFLLLFGRLIDSLGSLATHPHRLASEVSRHALHLVYLGVLVLISAWIGVAFWMHTGERQTTRLRIKYIQSVLNQDMNFFSTDSTKQNVLQHISSDAILVQDAIGDKIGHCLRYISQFLVGFVVGFLLVWQLTLVTLAVVPLMAIAGGTYAVVTSNLSRKGEAAYAEAGKIAEEVISQVRTVYSNVGESKAIEAYSRSLRKAFKLGKKGGLVKGLGVGSTYGLLFCVWALLLWYSGVLVMHGVTNGGKAFSTILNVIFSGFALGQATPNLSSLAKGQAAARNIVTMIEKDKRSLLTEGEEIVRTNLVGEIKFCKVSFAYKSRKIVLFEDLDFTIDAGKTTAIVGQSGSGKSTIISLIERLYEPKSGRILLDGHDIRNLQLKWLRNQMGLVSQEPVLFSTSIVNNIMYGREGVSMEDVIEASRVANAHSFIEELPDGYLTFVGDGGKQLSGGQKQRIAIARAILRNPAILLLDEATSALDAESEFIVQQALERVMANRTTVIVAHRLSTISKADKILFLKNGKVVESGSHSELMSKGEEGEYAMLVQLQVLGNNRNRSSTCIKEILGISAISPLQHARQEKVKETMPSFSTNTKQANHASPKEALTPIRKLIQLNRSEWPCAMLGSIGAVIAGAEGPLFALGITRVLSVFYTHNAHHIKNELRTISLIFIGAALITVPVYVLQHYYYTLIGEKLTNRVRRQMFSALLRNEIGWFDQDQNSPGSLTSSLAVDATLVRSIFSERMSTVIQNMSLAVTAFAISFFFSWRLALVVVSTFPVLIGASISEHLFLTGFGGNYTSNYAQATAIAREAINNIRTVQALNAQQQITSHFCETLETPNEAAFLRGHIAGVSYGLSQFFAYCSYALGLWYASVLIAHRQSDFGSIMKSFMVLIITAISVAETIALAPDIAKGSQALSSVFSILERKTELDPDEPGTMHVETIEGDIEFRDVSFKYPTRPNVFVLQGLSFWIPAGSNFALVGKSGSGKSSVIALVMRFYDRTSGDILIDGMDIRYLNLKSLRQRIGLVQQEPALFSNTIYENIAYGKEGATEIEVMKAAKAANAHGFISRLADGYNTPVGDCGAQLSGGQKQRVAIARAILKDPAILLLDEATSALDTASENLVQQALNVLMEGRTTMVVAHRLSTIREADMIAVISEGRVQEAGRHEVLIKRQGSAYSQLLQLQQQNG</sequence>
<dbReference type="GO" id="GO:0005524">
    <property type="term" value="F:ATP binding"/>
    <property type="evidence" value="ECO:0007669"/>
    <property type="project" value="UniProtKB-KW"/>
</dbReference>
<dbReference type="AlphaFoldDB" id="A0A9Q0CXD5"/>
<dbReference type="GO" id="GO:0090374">
    <property type="term" value="P:oligopeptide export from mitochondrion"/>
    <property type="evidence" value="ECO:0007669"/>
    <property type="project" value="TreeGrafter"/>
</dbReference>
<dbReference type="GO" id="GO:0009637">
    <property type="term" value="P:response to blue light"/>
    <property type="evidence" value="ECO:0007669"/>
    <property type="project" value="UniProtKB-ARBA"/>
</dbReference>
<keyword evidence="3" id="KW-0813">Transport</keyword>
<evidence type="ECO:0000256" key="1">
    <source>
        <dbReference type="ARBA" id="ARBA00004651"/>
    </source>
</evidence>
<dbReference type="FunFam" id="1.20.1560.10:FF:000029">
    <property type="entry name" value="ABC transporter B family member 1"/>
    <property type="match status" value="1"/>
</dbReference>
<dbReference type="InterPro" id="IPR017871">
    <property type="entry name" value="ABC_transporter-like_CS"/>
</dbReference>
<feature type="domain" description="ABC transmembrane type-1" evidence="14">
    <location>
        <begin position="55"/>
        <end position="343"/>
    </location>
</feature>
<feature type="transmembrane region" description="Helical" evidence="12">
    <location>
        <begin position="314"/>
        <end position="332"/>
    </location>
</feature>
<evidence type="ECO:0000256" key="11">
    <source>
        <dbReference type="SAM" id="MobiDB-lite"/>
    </source>
</evidence>
<dbReference type="Gene3D" id="3.40.50.300">
    <property type="entry name" value="P-loop containing nucleotide triphosphate hydrolases"/>
    <property type="match status" value="2"/>
</dbReference>
<evidence type="ECO:0000256" key="10">
    <source>
        <dbReference type="ARBA" id="ARBA00023180"/>
    </source>
</evidence>
<evidence type="ECO:0000256" key="2">
    <source>
        <dbReference type="ARBA" id="ARBA00007577"/>
    </source>
</evidence>
<dbReference type="InterPro" id="IPR039421">
    <property type="entry name" value="Type_1_exporter"/>
</dbReference>
<evidence type="ECO:0000256" key="8">
    <source>
        <dbReference type="ARBA" id="ARBA00022989"/>
    </source>
</evidence>
<keyword evidence="7" id="KW-0067">ATP-binding</keyword>
<evidence type="ECO:0000256" key="3">
    <source>
        <dbReference type="ARBA" id="ARBA00022448"/>
    </source>
</evidence>
<dbReference type="EMBL" id="JAMQYH010000001">
    <property type="protein sequence ID" value="KAJ1701881.1"/>
    <property type="molecule type" value="Genomic_DNA"/>
</dbReference>
<dbReference type="SUPFAM" id="SSF90123">
    <property type="entry name" value="ABC transporter transmembrane region"/>
    <property type="match status" value="2"/>
</dbReference>
<dbReference type="CDD" id="cd18577">
    <property type="entry name" value="ABC_6TM_Pgp_ABCB1_D1_like"/>
    <property type="match status" value="1"/>
</dbReference>
<proteinExistence type="inferred from homology"/>
<keyword evidence="6" id="KW-0547">Nucleotide-binding</keyword>
<feature type="transmembrane region" description="Helical" evidence="12">
    <location>
        <begin position="924"/>
        <end position="943"/>
    </location>
</feature>
<evidence type="ECO:0000256" key="12">
    <source>
        <dbReference type="SAM" id="Phobius"/>
    </source>
</evidence>
<dbReference type="PANTHER" id="PTHR43394">
    <property type="entry name" value="ATP-DEPENDENT PERMEASE MDL1, MITOCHONDRIAL"/>
    <property type="match status" value="1"/>
</dbReference>
<dbReference type="InterPro" id="IPR003439">
    <property type="entry name" value="ABC_transporter-like_ATP-bd"/>
</dbReference>
<comment type="subcellular location">
    <subcellularLocation>
        <location evidence="1">Cell membrane</location>
        <topology evidence="1">Multi-pass membrane protein</topology>
    </subcellularLocation>
</comment>
<dbReference type="PROSITE" id="PS50929">
    <property type="entry name" value="ABC_TM1F"/>
    <property type="match status" value="2"/>
</dbReference>
<feature type="transmembrane region" description="Helical" evidence="12">
    <location>
        <begin position="955"/>
        <end position="973"/>
    </location>
</feature>
<dbReference type="FunFam" id="3.40.50.300:FF:000251">
    <property type="entry name" value="ABC transporter B family member 19"/>
    <property type="match status" value="1"/>
</dbReference>
<dbReference type="Proteomes" id="UP001151287">
    <property type="component" value="Unassembled WGS sequence"/>
</dbReference>
<feature type="domain" description="ABC transporter" evidence="13">
    <location>
        <begin position="378"/>
        <end position="613"/>
    </location>
</feature>
<keyword evidence="8 12" id="KW-1133">Transmembrane helix</keyword>
<dbReference type="PROSITE" id="PS50893">
    <property type="entry name" value="ABC_TRANSPORTER_2"/>
    <property type="match status" value="2"/>
</dbReference>
<dbReference type="GO" id="GO:0043481">
    <property type="term" value="P:anthocyanin accumulation in tissues in response to UV light"/>
    <property type="evidence" value="ECO:0007669"/>
    <property type="project" value="UniProtKB-ARBA"/>
</dbReference>
<evidence type="ECO:0000313" key="16">
    <source>
        <dbReference type="Proteomes" id="UP001151287"/>
    </source>
</evidence>
<keyword evidence="16" id="KW-1185">Reference proteome</keyword>
<dbReference type="SMART" id="SM00382">
    <property type="entry name" value="AAA"/>
    <property type="match status" value="2"/>
</dbReference>
<dbReference type="InterPro" id="IPR027417">
    <property type="entry name" value="P-loop_NTPase"/>
</dbReference>
<dbReference type="GO" id="GO:0008361">
    <property type="term" value="P:regulation of cell size"/>
    <property type="evidence" value="ECO:0007669"/>
    <property type="project" value="UniProtKB-ARBA"/>
</dbReference>
<dbReference type="GO" id="GO:0010329">
    <property type="term" value="F:auxin efflux transmembrane transporter activity"/>
    <property type="evidence" value="ECO:0007669"/>
    <property type="project" value="UniProtKB-ARBA"/>
</dbReference>
<keyword evidence="9 12" id="KW-0472">Membrane</keyword>
<dbReference type="GO" id="GO:0005743">
    <property type="term" value="C:mitochondrial inner membrane"/>
    <property type="evidence" value="ECO:0007669"/>
    <property type="project" value="TreeGrafter"/>
</dbReference>
<feature type="compositionally biased region" description="Basic and acidic residues" evidence="11">
    <location>
        <begin position="1"/>
        <end position="18"/>
    </location>
</feature>
<feature type="transmembrane region" description="Helical" evidence="12">
    <location>
        <begin position="819"/>
        <end position="846"/>
    </location>
</feature>
<name>A0A9Q0CXD5_9POAL</name>
<feature type="transmembrane region" description="Helical" evidence="12">
    <location>
        <begin position="51"/>
        <end position="79"/>
    </location>
</feature>
<dbReference type="GO" id="GO:0005886">
    <property type="term" value="C:plasma membrane"/>
    <property type="evidence" value="ECO:0007669"/>
    <property type="project" value="UniProtKB-SubCell"/>
</dbReference>
<dbReference type="GO" id="GO:0009640">
    <property type="term" value="P:photomorphogenesis"/>
    <property type="evidence" value="ECO:0007669"/>
    <property type="project" value="UniProtKB-ARBA"/>
</dbReference>
<accession>A0A9Q0CXD5</accession>
<dbReference type="GO" id="GO:1900459">
    <property type="term" value="P:positive regulation of brassinosteroid mediated signaling pathway"/>
    <property type="evidence" value="ECO:0007669"/>
    <property type="project" value="UniProtKB-ARBA"/>
</dbReference>
<dbReference type="InterPro" id="IPR011527">
    <property type="entry name" value="ABC1_TM_dom"/>
</dbReference>
<dbReference type="SUPFAM" id="SSF52540">
    <property type="entry name" value="P-loop containing nucleoside triphosphate hydrolases"/>
    <property type="match status" value="2"/>
</dbReference>
<evidence type="ECO:0000313" key="15">
    <source>
        <dbReference type="EMBL" id="KAJ1701881.1"/>
    </source>
</evidence>
<dbReference type="GO" id="GO:0009958">
    <property type="term" value="P:positive gravitropism"/>
    <property type="evidence" value="ECO:0007669"/>
    <property type="project" value="UniProtKB-ARBA"/>
</dbReference>
<feature type="domain" description="ABC transporter" evidence="13">
    <location>
        <begin position="1012"/>
        <end position="1248"/>
    </location>
</feature>
<dbReference type="InterPro" id="IPR036640">
    <property type="entry name" value="ABC1_TM_sf"/>
</dbReference>
<evidence type="ECO:0000256" key="9">
    <source>
        <dbReference type="ARBA" id="ARBA00023136"/>
    </source>
</evidence>
<evidence type="ECO:0000256" key="5">
    <source>
        <dbReference type="ARBA" id="ARBA00022737"/>
    </source>
</evidence>
<evidence type="ECO:0000256" key="4">
    <source>
        <dbReference type="ARBA" id="ARBA00022692"/>
    </source>
</evidence>
<dbReference type="Pfam" id="PF00664">
    <property type="entry name" value="ABC_membrane"/>
    <property type="match status" value="2"/>
</dbReference>
<keyword evidence="10" id="KW-0325">Glycoprotein</keyword>
<dbReference type="FunFam" id="3.40.50.300:FF:000205">
    <property type="entry name" value="ABC transporter B family member 4"/>
    <property type="match status" value="1"/>
</dbReference>
<protein>
    <submittedName>
        <fullName evidence="15">Uncharacterized protein</fullName>
    </submittedName>
</protein>
<dbReference type="Gene3D" id="1.20.1560.10">
    <property type="entry name" value="ABC transporter type 1, transmembrane domain"/>
    <property type="match status" value="1"/>
</dbReference>
<keyword evidence="5" id="KW-0677">Repeat</keyword>
<feature type="transmembrane region" description="Helical" evidence="12">
    <location>
        <begin position="99"/>
        <end position="122"/>
    </location>
</feature>
<reference evidence="15" key="1">
    <citation type="journal article" date="2022" name="Cell">
        <title>Repeat-based holocentromeres influence genome architecture and karyotype evolution.</title>
        <authorList>
            <person name="Hofstatter P.G."/>
            <person name="Thangavel G."/>
            <person name="Lux T."/>
            <person name="Neumann P."/>
            <person name="Vondrak T."/>
            <person name="Novak P."/>
            <person name="Zhang M."/>
            <person name="Costa L."/>
            <person name="Castellani M."/>
            <person name="Scott A."/>
            <person name="Toegelov H."/>
            <person name="Fuchs J."/>
            <person name="Mata-Sucre Y."/>
            <person name="Dias Y."/>
            <person name="Vanzela A.L.L."/>
            <person name="Huettel B."/>
            <person name="Almeida C.C.S."/>
            <person name="Simkova H."/>
            <person name="Souza G."/>
            <person name="Pedrosa-Harand A."/>
            <person name="Macas J."/>
            <person name="Mayer K.F.X."/>
            <person name="Houben A."/>
            <person name="Marques A."/>
        </authorList>
    </citation>
    <scope>NUCLEOTIDE SEQUENCE</scope>
    <source>
        <strain evidence="15">RhyBre1mFocal</strain>
    </source>
</reference>
<dbReference type="GO" id="GO:0015421">
    <property type="term" value="F:ABC-type oligopeptide transporter activity"/>
    <property type="evidence" value="ECO:0007669"/>
    <property type="project" value="TreeGrafter"/>
</dbReference>
<dbReference type="PANTHER" id="PTHR43394:SF11">
    <property type="entry name" value="ATP-BINDING CASSETTE TRANSPORTER"/>
    <property type="match status" value="1"/>
</dbReference>
<evidence type="ECO:0000259" key="14">
    <source>
        <dbReference type="PROSITE" id="PS50929"/>
    </source>
</evidence>
<evidence type="ECO:0000256" key="7">
    <source>
        <dbReference type="ARBA" id="ARBA00022840"/>
    </source>
</evidence>
<feature type="transmembrane region" description="Helical" evidence="12">
    <location>
        <begin position="731"/>
        <end position="754"/>
    </location>
</feature>
<dbReference type="GO" id="GO:0016887">
    <property type="term" value="F:ATP hydrolysis activity"/>
    <property type="evidence" value="ECO:0007669"/>
    <property type="project" value="InterPro"/>
</dbReference>
<dbReference type="GO" id="GO:0009741">
    <property type="term" value="P:response to brassinosteroid"/>
    <property type="evidence" value="ECO:0007669"/>
    <property type="project" value="UniProtKB-ARBA"/>
</dbReference>
<dbReference type="InterPro" id="IPR003593">
    <property type="entry name" value="AAA+_ATPase"/>
</dbReference>
<feature type="transmembrane region" description="Helical" evidence="12">
    <location>
        <begin position="278"/>
        <end position="302"/>
    </location>
</feature>
<organism evidence="15 16">
    <name type="scientific">Rhynchospora breviuscula</name>
    <dbReference type="NCBI Taxonomy" id="2022672"/>
    <lineage>
        <taxon>Eukaryota</taxon>
        <taxon>Viridiplantae</taxon>
        <taxon>Streptophyta</taxon>
        <taxon>Embryophyta</taxon>
        <taxon>Tracheophyta</taxon>
        <taxon>Spermatophyta</taxon>
        <taxon>Magnoliopsida</taxon>
        <taxon>Liliopsida</taxon>
        <taxon>Poales</taxon>
        <taxon>Cyperaceae</taxon>
        <taxon>Cyperoideae</taxon>
        <taxon>Rhynchosporeae</taxon>
        <taxon>Rhynchospora</taxon>
    </lineage>
</organism>
<evidence type="ECO:0000259" key="13">
    <source>
        <dbReference type="PROSITE" id="PS50893"/>
    </source>
</evidence>
<dbReference type="GO" id="GO:0009733">
    <property type="term" value="P:response to auxin"/>
    <property type="evidence" value="ECO:0007669"/>
    <property type="project" value="UniProtKB-ARBA"/>
</dbReference>
<dbReference type="GO" id="GO:0048443">
    <property type="term" value="P:stamen development"/>
    <property type="evidence" value="ECO:0007669"/>
    <property type="project" value="UniProtKB-ARBA"/>
</dbReference>
<comment type="caution">
    <text evidence="15">The sequence shown here is derived from an EMBL/GenBank/DDBJ whole genome shotgun (WGS) entry which is preliminary data.</text>
</comment>
<dbReference type="OrthoDB" id="6500128at2759"/>
<dbReference type="PROSITE" id="PS00211">
    <property type="entry name" value="ABC_TRANSPORTER_1"/>
    <property type="match status" value="2"/>
</dbReference>
<dbReference type="FunFam" id="1.20.1560.10:FF:000009">
    <property type="entry name" value="ABC transporter B family member 1"/>
    <property type="match status" value="1"/>
</dbReference>
<dbReference type="CDD" id="cd03249">
    <property type="entry name" value="ABC_MTABC3_MDL1_MDL2"/>
    <property type="match status" value="2"/>
</dbReference>
<evidence type="ECO:0000256" key="6">
    <source>
        <dbReference type="ARBA" id="ARBA00022741"/>
    </source>
</evidence>
<feature type="domain" description="ABC transmembrane type-1" evidence="14">
    <location>
        <begin position="691"/>
        <end position="977"/>
    </location>
</feature>
<gene>
    <name evidence="15" type="ORF">LUZ63_001660</name>
</gene>
<keyword evidence="4 12" id="KW-0812">Transmembrane</keyword>